<dbReference type="Gene3D" id="3.40.1620.10">
    <property type="entry name" value="YefM-like domain"/>
    <property type="match status" value="1"/>
</dbReference>
<dbReference type="AlphaFoldDB" id="A0A4R5KSM8"/>
<sequence length="87" mass="9546">MSEMTLTAARTHLAEAVDAARMQHEPVWLTKHGKRLAAVIDAEDLDRLLEAAEDLEDLRAAQAAREERAAGAETVPWDEVKADLGLL</sequence>
<accession>A0A4R5KSM8</accession>
<dbReference type="SUPFAM" id="SSF143120">
    <property type="entry name" value="YefM-like"/>
    <property type="match status" value="1"/>
</dbReference>
<dbReference type="EMBL" id="SMRU01000007">
    <property type="protein sequence ID" value="TDF97847.1"/>
    <property type="molecule type" value="Genomic_DNA"/>
</dbReference>
<dbReference type="NCBIfam" id="TIGR01552">
    <property type="entry name" value="phd_fam"/>
    <property type="match status" value="1"/>
</dbReference>
<comment type="function">
    <text evidence="2">Antitoxin component of a type II toxin-antitoxin (TA) system.</text>
</comment>
<evidence type="ECO:0000256" key="1">
    <source>
        <dbReference type="ARBA" id="ARBA00009981"/>
    </source>
</evidence>
<dbReference type="Pfam" id="PF02604">
    <property type="entry name" value="PhdYeFM_antitox"/>
    <property type="match status" value="1"/>
</dbReference>
<reference evidence="3 4" key="1">
    <citation type="submission" date="2019-03" db="EMBL/GenBank/DDBJ databases">
        <title>Whole genome sequence of Arthrobacter sp JH1-1.</title>
        <authorList>
            <person name="Trinh H.N."/>
        </authorList>
    </citation>
    <scope>NUCLEOTIDE SEQUENCE [LARGE SCALE GENOMIC DNA]</scope>
    <source>
        <strain evidence="3 4">JH1-1</strain>
    </source>
</reference>
<dbReference type="OrthoDB" id="4869854at2"/>
<dbReference type="PANTHER" id="PTHR33713:SF10">
    <property type="entry name" value="ANTITOXIN YAFN"/>
    <property type="match status" value="1"/>
</dbReference>
<proteinExistence type="inferred from homology"/>
<comment type="similarity">
    <text evidence="1 2">Belongs to the phD/YefM antitoxin family.</text>
</comment>
<protein>
    <recommendedName>
        <fullName evidence="2">Antitoxin</fullName>
    </recommendedName>
</protein>
<evidence type="ECO:0000313" key="3">
    <source>
        <dbReference type="EMBL" id="TDF97847.1"/>
    </source>
</evidence>
<organism evidence="3 4">
    <name type="scientific">Arthrobacter terricola</name>
    <dbReference type="NCBI Taxonomy" id="2547396"/>
    <lineage>
        <taxon>Bacteria</taxon>
        <taxon>Bacillati</taxon>
        <taxon>Actinomycetota</taxon>
        <taxon>Actinomycetes</taxon>
        <taxon>Micrococcales</taxon>
        <taxon>Micrococcaceae</taxon>
        <taxon>Arthrobacter</taxon>
    </lineage>
</organism>
<dbReference type="InterPro" id="IPR006442">
    <property type="entry name" value="Antitoxin_Phd/YefM"/>
</dbReference>
<comment type="caution">
    <text evidence="3">The sequence shown here is derived from an EMBL/GenBank/DDBJ whole genome shotgun (WGS) entry which is preliminary data.</text>
</comment>
<evidence type="ECO:0000256" key="2">
    <source>
        <dbReference type="RuleBase" id="RU362080"/>
    </source>
</evidence>
<name>A0A4R5KSM8_9MICC</name>
<dbReference type="RefSeq" id="WP_133203607.1">
    <property type="nucleotide sequence ID" value="NZ_SMRU01000007.1"/>
</dbReference>
<keyword evidence="4" id="KW-1185">Reference proteome</keyword>
<dbReference type="PANTHER" id="PTHR33713">
    <property type="entry name" value="ANTITOXIN YAFN-RELATED"/>
    <property type="match status" value="1"/>
</dbReference>
<dbReference type="InterPro" id="IPR036165">
    <property type="entry name" value="YefM-like_sf"/>
</dbReference>
<gene>
    <name evidence="3" type="ORF">E1809_07515</name>
</gene>
<dbReference type="InterPro" id="IPR051405">
    <property type="entry name" value="phD/YefM_antitoxin"/>
</dbReference>
<dbReference type="Proteomes" id="UP000295511">
    <property type="component" value="Unassembled WGS sequence"/>
</dbReference>
<evidence type="ECO:0000313" key="4">
    <source>
        <dbReference type="Proteomes" id="UP000295511"/>
    </source>
</evidence>